<keyword evidence="2" id="KW-1185">Reference proteome</keyword>
<sequence>MFRHIHKYKRRLGMQYANYNQNGKIWVFIQEHIHVGVLSDTEQQLSLQLQYQETGQSLVTIFVYAKCDEQERRGLWEDIHNLSINMNLPWFVGGDFNFILNNEEKIGGLPVYPQEYEEFAICVNSCDLVDINFKGIPFTWWNGRADRDCIFKRFDRRPFKFIKFWAEAADFQEVVKAHWLATDCTYILIILKWKMKKT</sequence>
<accession>A0ABQ7V176</accession>
<dbReference type="Gene3D" id="3.60.10.10">
    <property type="entry name" value="Endonuclease/exonuclease/phosphatase"/>
    <property type="match status" value="1"/>
</dbReference>
<dbReference type="SUPFAM" id="SSF56219">
    <property type="entry name" value="DNase I-like"/>
    <property type="match status" value="1"/>
</dbReference>
<dbReference type="EMBL" id="JAIVGD010000015">
    <property type="protein sequence ID" value="KAH0757841.1"/>
    <property type="molecule type" value="Genomic_DNA"/>
</dbReference>
<organism evidence="1 2">
    <name type="scientific">Solanum tuberosum</name>
    <name type="common">Potato</name>
    <dbReference type="NCBI Taxonomy" id="4113"/>
    <lineage>
        <taxon>Eukaryota</taxon>
        <taxon>Viridiplantae</taxon>
        <taxon>Streptophyta</taxon>
        <taxon>Embryophyta</taxon>
        <taxon>Tracheophyta</taxon>
        <taxon>Spermatophyta</taxon>
        <taxon>Magnoliopsida</taxon>
        <taxon>eudicotyledons</taxon>
        <taxon>Gunneridae</taxon>
        <taxon>Pentapetalae</taxon>
        <taxon>asterids</taxon>
        <taxon>lamiids</taxon>
        <taxon>Solanales</taxon>
        <taxon>Solanaceae</taxon>
        <taxon>Solanoideae</taxon>
        <taxon>Solaneae</taxon>
        <taxon>Solanum</taxon>
    </lineage>
</organism>
<dbReference type="Proteomes" id="UP000826656">
    <property type="component" value="Unassembled WGS sequence"/>
</dbReference>
<evidence type="ECO:0000313" key="2">
    <source>
        <dbReference type="Proteomes" id="UP000826656"/>
    </source>
</evidence>
<comment type="caution">
    <text evidence="1">The sequence shown here is derived from an EMBL/GenBank/DDBJ whole genome shotgun (WGS) entry which is preliminary data.</text>
</comment>
<gene>
    <name evidence="1" type="ORF">KY290_021334</name>
</gene>
<proteinExistence type="predicted"/>
<reference evidence="1 2" key="1">
    <citation type="journal article" date="2021" name="bioRxiv">
        <title>Chromosome-scale and haplotype-resolved genome assembly of a tetraploid potato cultivar.</title>
        <authorList>
            <person name="Sun H."/>
            <person name="Jiao W.-B."/>
            <person name="Krause K."/>
            <person name="Campoy J.A."/>
            <person name="Goel M."/>
            <person name="Folz-Donahue K."/>
            <person name="Kukat C."/>
            <person name="Huettel B."/>
            <person name="Schneeberger K."/>
        </authorList>
    </citation>
    <scope>NUCLEOTIDE SEQUENCE [LARGE SCALE GENOMIC DNA]</scope>
    <source>
        <strain evidence="1">SolTubOtavaFocal</strain>
        <tissue evidence="1">Leaves</tissue>
    </source>
</reference>
<dbReference type="PANTHER" id="PTHR33710">
    <property type="entry name" value="BNAC02G09200D PROTEIN"/>
    <property type="match status" value="1"/>
</dbReference>
<protein>
    <submittedName>
        <fullName evidence="1">Uncharacterized protein</fullName>
    </submittedName>
</protein>
<dbReference type="InterPro" id="IPR036691">
    <property type="entry name" value="Endo/exonu/phosph_ase_sf"/>
</dbReference>
<evidence type="ECO:0000313" key="1">
    <source>
        <dbReference type="EMBL" id="KAH0757841.1"/>
    </source>
</evidence>
<dbReference type="PANTHER" id="PTHR33710:SF71">
    <property type="entry name" value="ENDONUCLEASE_EXONUCLEASE_PHOSPHATASE DOMAIN-CONTAINING PROTEIN"/>
    <property type="match status" value="1"/>
</dbReference>
<name>A0ABQ7V176_SOLTU</name>